<dbReference type="InterPro" id="IPR012827">
    <property type="entry name" value="Hemerythrin_metal-bd"/>
</dbReference>
<reference evidence="5 6" key="1">
    <citation type="submission" date="2019-03" db="EMBL/GenBank/DDBJ databases">
        <title>Draft Genome Sequence of Massilia arenosa sp. nov., a Novel Massilia Species Isolated from a Sandy-loam Maize Soil.</title>
        <authorList>
            <person name="Raths R."/>
            <person name="Peta V."/>
            <person name="Bucking H."/>
        </authorList>
    </citation>
    <scope>NUCLEOTIDE SEQUENCE [LARGE SCALE GENOMIC DNA]</scope>
    <source>
        <strain evidence="5 6">MC02</strain>
    </source>
</reference>
<protein>
    <recommendedName>
        <fullName evidence="7">Hemerythrin-like domain-containing protein</fullName>
    </recommendedName>
</protein>
<dbReference type="AlphaFoldDB" id="A0A4Y9S157"/>
<evidence type="ECO:0000256" key="2">
    <source>
        <dbReference type="ARBA" id="ARBA00022723"/>
    </source>
</evidence>
<evidence type="ECO:0000256" key="1">
    <source>
        <dbReference type="ARBA" id="ARBA00010587"/>
    </source>
</evidence>
<keyword evidence="2" id="KW-0479">Metal-binding</keyword>
<dbReference type="InterPro" id="IPR035938">
    <property type="entry name" value="Hemerythrin-like_sf"/>
</dbReference>
<name>A0A4Y9S157_9BURK</name>
<feature type="compositionally biased region" description="Basic and acidic residues" evidence="4">
    <location>
        <begin position="1"/>
        <end position="11"/>
    </location>
</feature>
<evidence type="ECO:0000256" key="3">
    <source>
        <dbReference type="ARBA" id="ARBA00023004"/>
    </source>
</evidence>
<dbReference type="Gene3D" id="1.20.120.50">
    <property type="entry name" value="Hemerythrin-like"/>
    <property type="match status" value="1"/>
</dbReference>
<dbReference type="CDD" id="cd12107">
    <property type="entry name" value="Hemerythrin"/>
    <property type="match status" value="1"/>
</dbReference>
<evidence type="ECO:0000313" key="6">
    <source>
        <dbReference type="Proteomes" id="UP000298438"/>
    </source>
</evidence>
<dbReference type="Proteomes" id="UP000298438">
    <property type="component" value="Unassembled WGS sequence"/>
</dbReference>
<feature type="region of interest" description="Disordered" evidence="4">
    <location>
        <begin position="1"/>
        <end position="22"/>
    </location>
</feature>
<organism evidence="5 6">
    <name type="scientific">Zemynaea arenosa</name>
    <dbReference type="NCBI Taxonomy" id="2561931"/>
    <lineage>
        <taxon>Bacteria</taxon>
        <taxon>Pseudomonadati</taxon>
        <taxon>Pseudomonadota</taxon>
        <taxon>Betaproteobacteria</taxon>
        <taxon>Burkholderiales</taxon>
        <taxon>Oxalobacteraceae</taxon>
        <taxon>Telluria group</taxon>
        <taxon>Zemynaea</taxon>
    </lineage>
</organism>
<proteinExistence type="inferred from homology"/>
<dbReference type="RefSeq" id="WP_135208840.1">
    <property type="nucleotide sequence ID" value="NZ_SPVF01000247.1"/>
</dbReference>
<dbReference type="OrthoDB" id="8755058at2"/>
<evidence type="ECO:0000256" key="4">
    <source>
        <dbReference type="SAM" id="MobiDB-lite"/>
    </source>
</evidence>
<accession>A0A4Y9S157</accession>
<dbReference type="EMBL" id="SPVF01000247">
    <property type="protein sequence ID" value="TFW13756.1"/>
    <property type="molecule type" value="Genomic_DNA"/>
</dbReference>
<gene>
    <name evidence="5" type="ORF">E4L96_19280</name>
</gene>
<keyword evidence="6" id="KW-1185">Reference proteome</keyword>
<comment type="similarity">
    <text evidence="1">Belongs to the hemerythrin family.</text>
</comment>
<keyword evidence="3" id="KW-0408">Iron</keyword>
<sequence>MHAPDRLDASHSHWTAAAPRSARPDHTTLPYAMARLAASEDARFPSGFAALVAALEYAFRQEEELMDDLGLALPEHREQHAALLTALQRCEQRVAGGDIAAGRAMLRLACAWFTLHRESMDAAVDDALLPEPFGPVSAAGGAASWCLPPGPV</sequence>
<dbReference type="GO" id="GO:0046872">
    <property type="term" value="F:metal ion binding"/>
    <property type="evidence" value="ECO:0007669"/>
    <property type="project" value="UniProtKB-KW"/>
</dbReference>
<comment type="caution">
    <text evidence="5">The sequence shown here is derived from an EMBL/GenBank/DDBJ whole genome shotgun (WGS) entry which is preliminary data.</text>
</comment>
<dbReference type="SUPFAM" id="SSF47188">
    <property type="entry name" value="Hemerythrin-like"/>
    <property type="match status" value="1"/>
</dbReference>
<evidence type="ECO:0000313" key="5">
    <source>
        <dbReference type="EMBL" id="TFW13756.1"/>
    </source>
</evidence>
<evidence type="ECO:0008006" key="7">
    <source>
        <dbReference type="Google" id="ProtNLM"/>
    </source>
</evidence>